<comment type="caution">
    <text evidence="1">The sequence shown here is derived from an EMBL/GenBank/DDBJ whole genome shotgun (WGS) entry which is preliminary data.</text>
</comment>
<gene>
    <name evidence="1" type="ORF">B0T17DRAFT_503605</name>
</gene>
<evidence type="ECO:0000313" key="1">
    <source>
        <dbReference type="EMBL" id="KAK0636126.1"/>
    </source>
</evidence>
<accession>A0AA40CES8</accession>
<keyword evidence="2" id="KW-1185">Reference proteome</keyword>
<dbReference type="AlphaFoldDB" id="A0AA40CES8"/>
<protein>
    <submittedName>
        <fullName evidence="1">Uncharacterized protein</fullName>
    </submittedName>
</protein>
<evidence type="ECO:0000313" key="2">
    <source>
        <dbReference type="Proteomes" id="UP001174934"/>
    </source>
</evidence>
<dbReference type="EMBL" id="JAULSR010000001">
    <property type="protein sequence ID" value="KAK0636126.1"/>
    <property type="molecule type" value="Genomic_DNA"/>
</dbReference>
<name>A0AA40CES8_9PEZI</name>
<organism evidence="1 2">
    <name type="scientific">Bombardia bombarda</name>
    <dbReference type="NCBI Taxonomy" id="252184"/>
    <lineage>
        <taxon>Eukaryota</taxon>
        <taxon>Fungi</taxon>
        <taxon>Dikarya</taxon>
        <taxon>Ascomycota</taxon>
        <taxon>Pezizomycotina</taxon>
        <taxon>Sordariomycetes</taxon>
        <taxon>Sordariomycetidae</taxon>
        <taxon>Sordariales</taxon>
        <taxon>Lasiosphaeriaceae</taxon>
        <taxon>Bombardia</taxon>
    </lineage>
</organism>
<sequence>MCCGEESPSSTPRVGARVDFFSQTQGSLGNLLFLNPSSPSSPLATHARFSPKEGVVMDTDDSVLVSIHLSGDMTKSIKDCGLFRQFTLQNSSDKAHQMVLDESLSLDVGQNGIIGRRVSMMKEGKLLGDGIVGFNSVLVV</sequence>
<proteinExistence type="predicted"/>
<dbReference type="Proteomes" id="UP001174934">
    <property type="component" value="Unassembled WGS sequence"/>
</dbReference>
<reference evidence="1" key="1">
    <citation type="submission" date="2023-06" db="EMBL/GenBank/DDBJ databases">
        <title>Genome-scale phylogeny and comparative genomics of the fungal order Sordariales.</title>
        <authorList>
            <consortium name="Lawrence Berkeley National Laboratory"/>
            <person name="Hensen N."/>
            <person name="Bonometti L."/>
            <person name="Westerberg I."/>
            <person name="Brannstrom I.O."/>
            <person name="Guillou S."/>
            <person name="Cros-Aarteil S."/>
            <person name="Calhoun S."/>
            <person name="Haridas S."/>
            <person name="Kuo A."/>
            <person name="Mondo S."/>
            <person name="Pangilinan J."/>
            <person name="Riley R."/>
            <person name="LaButti K."/>
            <person name="Andreopoulos B."/>
            <person name="Lipzen A."/>
            <person name="Chen C."/>
            <person name="Yanf M."/>
            <person name="Daum C."/>
            <person name="Ng V."/>
            <person name="Clum A."/>
            <person name="Steindorff A."/>
            <person name="Ohm R."/>
            <person name="Martin F."/>
            <person name="Silar P."/>
            <person name="Natvig D."/>
            <person name="Lalanne C."/>
            <person name="Gautier V."/>
            <person name="Ament-velasquez S.L."/>
            <person name="Kruys A."/>
            <person name="Hutchinson M.I."/>
            <person name="Powell A.J."/>
            <person name="Barry K."/>
            <person name="Miller A.N."/>
            <person name="Grigoriev I.V."/>
            <person name="Debuchy R."/>
            <person name="Gladieux P."/>
            <person name="Thoren M.H."/>
            <person name="Johannesson H."/>
        </authorList>
    </citation>
    <scope>NUCLEOTIDE SEQUENCE</scope>
    <source>
        <strain evidence="1">SMH3391-2</strain>
    </source>
</reference>